<feature type="region of interest" description="Disordered" evidence="1">
    <location>
        <begin position="239"/>
        <end position="274"/>
    </location>
</feature>
<feature type="compositionally biased region" description="Low complexity" evidence="1">
    <location>
        <begin position="406"/>
        <end position="415"/>
    </location>
</feature>
<feature type="compositionally biased region" description="Basic residues" evidence="1">
    <location>
        <begin position="394"/>
        <end position="405"/>
    </location>
</feature>
<comment type="caution">
    <text evidence="2">The sequence shown here is derived from an EMBL/GenBank/DDBJ whole genome shotgun (WGS) entry which is preliminary data.</text>
</comment>
<feature type="compositionally biased region" description="Low complexity" evidence="1">
    <location>
        <begin position="239"/>
        <end position="251"/>
    </location>
</feature>
<protein>
    <submittedName>
        <fullName evidence="2">Uncharacterized protein</fullName>
    </submittedName>
</protein>
<reference evidence="2 3" key="1">
    <citation type="journal article" date="2020" name="Cell">
        <title>Large-Scale Comparative Analyses of Tick Genomes Elucidate Their Genetic Diversity and Vector Capacities.</title>
        <authorList>
            <consortium name="Tick Genome and Microbiome Consortium (TIGMIC)"/>
            <person name="Jia N."/>
            <person name="Wang J."/>
            <person name="Shi W."/>
            <person name="Du L."/>
            <person name="Sun Y."/>
            <person name="Zhan W."/>
            <person name="Jiang J.F."/>
            <person name="Wang Q."/>
            <person name="Zhang B."/>
            <person name="Ji P."/>
            <person name="Bell-Sakyi L."/>
            <person name="Cui X.M."/>
            <person name="Yuan T.T."/>
            <person name="Jiang B.G."/>
            <person name="Yang W.F."/>
            <person name="Lam T.T."/>
            <person name="Chang Q.C."/>
            <person name="Ding S.J."/>
            <person name="Wang X.J."/>
            <person name="Zhu J.G."/>
            <person name="Ruan X.D."/>
            <person name="Zhao L."/>
            <person name="Wei J.T."/>
            <person name="Ye R.Z."/>
            <person name="Que T.C."/>
            <person name="Du C.H."/>
            <person name="Zhou Y.H."/>
            <person name="Cheng J.X."/>
            <person name="Dai P.F."/>
            <person name="Guo W.B."/>
            <person name="Han X.H."/>
            <person name="Huang E.J."/>
            <person name="Li L.F."/>
            <person name="Wei W."/>
            <person name="Gao Y.C."/>
            <person name="Liu J.Z."/>
            <person name="Shao H.Z."/>
            <person name="Wang X."/>
            <person name="Wang C.C."/>
            <person name="Yang T.C."/>
            <person name="Huo Q.B."/>
            <person name="Li W."/>
            <person name="Chen H.Y."/>
            <person name="Chen S.E."/>
            <person name="Zhou L.G."/>
            <person name="Ni X.B."/>
            <person name="Tian J.H."/>
            <person name="Sheng Y."/>
            <person name="Liu T."/>
            <person name="Pan Y.S."/>
            <person name="Xia L.Y."/>
            <person name="Li J."/>
            <person name="Zhao F."/>
            <person name="Cao W.C."/>
        </authorList>
    </citation>
    <scope>NUCLEOTIDE SEQUENCE [LARGE SCALE GENOMIC DNA]</scope>
    <source>
        <strain evidence="2">HaeL-2018</strain>
    </source>
</reference>
<feature type="region of interest" description="Disordered" evidence="1">
    <location>
        <begin position="295"/>
        <end position="534"/>
    </location>
</feature>
<feature type="compositionally biased region" description="Basic residues" evidence="1">
    <location>
        <begin position="325"/>
        <end position="335"/>
    </location>
</feature>
<feature type="compositionally biased region" description="Low complexity" evidence="1">
    <location>
        <begin position="445"/>
        <end position="454"/>
    </location>
</feature>
<evidence type="ECO:0000256" key="1">
    <source>
        <dbReference type="SAM" id="MobiDB-lite"/>
    </source>
</evidence>
<feature type="region of interest" description="Disordered" evidence="1">
    <location>
        <begin position="56"/>
        <end position="156"/>
    </location>
</feature>
<feature type="compositionally biased region" description="Low complexity" evidence="1">
    <location>
        <begin position="129"/>
        <end position="144"/>
    </location>
</feature>
<feature type="compositionally biased region" description="Polar residues" evidence="1">
    <location>
        <begin position="384"/>
        <end position="393"/>
    </location>
</feature>
<dbReference type="Proteomes" id="UP000821853">
    <property type="component" value="Unassembled WGS sequence"/>
</dbReference>
<evidence type="ECO:0000313" key="2">
    <source>
        <dbReference type="EMBL" id="KAH9383914.1"/>
    </source>
</evidence>
<dbReference type="EMBL" id="JABSTR010001306">
    <property type="protein sequence ID" value="KAH9383914.1"/>
    <property type="molecule type" value="Genomic_DNA"/>
</dbReference>
<feature type="compositionally biased region" description="Basic and acidic residues" evidence="1">
    <location>
        <begin position="434"/>
        <end position="444"/>
    </location>
</feature>
<feature type="compositionally biased region" description="Basic and acidic residues" evidence="1">
    <location>
        <begin position="56"/>
        <end position="65"/>
    </location>
</feature>
<accession>A0A9J6HA17</accession>
<feature type="compositionally biased region" description="Acidic residues" evidence="1">
    <location>
        <begin position="83"/>
        <end position="102"/>
    </location>
</feature>
<keyword evidence="3" id="KW-1185">Reference proteome</keyword>
<proteinExistence type="predicted"/>
<evidence type="ECO:0000313" key="3">
    <source>
        <dbReference type="Proteomes" id="UP000821853"/>
    </source>
</evidence>
<name>A0A9J6HA17_HAELO</name>
<dbReference type="AlphaFoldDB" id="A0A9J6HA17"/>
<feature type="compositionally biased region" description="Basic residues" evidence="1">
    <location>
        <begin position="252"/>
        <end position="263"/>
    </location>
</feature>
<sequence length="573" mass="62075">MEDDELDAGPMSERFLSLTLCLSQYLRGNFVDMSVALEHIDLVLKQLSDIRKDKMPMALPPREEPEPVAIVQQDESPLSEDRKEDEEDENGKEDDESEEELMEQMNTKKDEEEAEQEPSDDDKDEEAGPPRAAARPKAAAVRGLQSGGTTGGGGDRDGLCTAGQGYNVQAPLHTGILRAPLQWLRPHKEGKGEGGGRCGRGSQTGAEAQPLVGLPAAGALQAAVCRELCLRRDALAPVAAPASSLHRQGPPSRRHSRPHRSLSAHHSTPQSRRWWRGRTHAPLVWCRCSGGATSRATIITAPPPTPLHRGRPAEQPPNTAAPHRYNTRRGRRNRPRQLSGTRAAGGKGRSLQRQPPNRGPSDPLAANASQARLEAASPQPAGSVLQQRPSGQKQKWKTAHRHHHPATAAAAALADVAHEERPGPTSANTAGTRDTGRGSRERRGPAAAEAPQRPHGTAWCHVRPPQNWQSRGARAPSTCTTRQPSADPLRDSNFCGPASHTRHQSAPGGSEEPRKKRSVATWVAQEGSSPPHGYSISAPWKAQLRIEPSLPLELVPGVFRGHTPRDYLARKNM</sequence>
<organism evidence="2 3">
    <name type="scientific">Haemaphysalis longicornis</name>
    <name type="common">Bush tick</name>
    <dbReference type="NCBI Taxonomy" id="44386"/>
    <lineage>
        <taxon>Eukaryota</taxon>
        <taxon>Metazoa</taxon>
        <taxon>Ecdysozoa</taxon>
        <taxon>Arthropoda</taxon>
        <taxon>Chelicerata</taxon>
        <taxon>Arachnida</taxon>
        <taxon>Acari</taxon>
        <taxon>Parasitiformes</taxon>
        <taxon>Ixodida</taxon>
        <taxon>Ixodoidea</taxon>
        <taxon>Ixodidae</taxon>
        <taxon>Haemaphysalinae</taxon>
        <taxon>Haemaphysalis</taxon>
    </lineage>
</organism>
<dbReference type="VEuPathDB" id="VectorBase:HLOH_049968"/>
<gene>
    <name evidence="2" type="ORF">HPB48_025812</name>
</gene>
<feature type="compositionally biased region" description="Acidic residues" evidence="1">
    <location>
        <begin position="112"/>
        <end position="127"/>
    </location>
</feature>